<evidence type="ECO:0000313" key="1">
    <source>
        <dbReference type="EMBL" id="MCE5172646.1"/>
    </source>
</evidence>
<reference evidence="1 2" key="1">
    <citation type="submission" date="2021-11" db="EMBL/GenBank/DDBJ databases">
        <title>Draft genome sequence of Paenibacillus profundus YoMME, a new Gram-positive bacteria with exoelectrogenic properties.</title>
        <authorList>
            <person name="Hubenova Y."/>
            <person name="Hubenova E."/>
            <person name="Manasiev Y."/>
            <person name="Peykov S."/>
            <person name="Mitov M."/>
        </authorList>
    </citation>
    <scope>NUCLEOTIDE SEQUENCE [LARGE SCALE GENOMIC DNA]</scope>
    <source>
        <strain evidence="1 2">YoMME</strain>
    </source>
</reference>
<protein>
    <submittedName>
        <fullName evidence="1">DUF1697 domain-containing protein</fullName>
    </submittedName>
</protein>
<dbReference type="InterPro" id="IPR012545">
    <property type="entry name" value="DUF1697"/>
</dbReference>
<keyword evidence="2" id="KW-1185">Reference proteome</keyword>
<dbReference type="Gene3D" id="3.30.70.1280">
    <property type="entry name" value="SP0830-like domains"/>
    <property type="match status" value="1"/>
</dbReference>
<dbReference type="EMBL" id="JAJNBZ010000032">
    <property type="protein sequence ID" value="MCE5172646.1"/>
    <property type="molecule type" value="Genomic_DNA"/>
</dbReference>
<dbReference type="Gene3D" id="3.30.70.1260">
    <property type="entry name" value="bacterial protein sp0830 like"/>
    <property type="match status" value="1"/>
</dbReference>
<sequence>MVYIALLRGINVGGKNKMDMKLLKKAFERVGMNSVVTYINSGNIIFTDNSQSRTKISHILEEAIHADFGLEIKVVVRSFDDFKKIMHSLPDSWTNDQQMKSDVLFLWDDVNDESVLDKLVIKPEFDTVKYVTGAILWSVDRKNVTKSGMMKLARSTIYQQMTVRNVNTTRKIYELMQVQAEEK</sequence>
<gene>
    <name evidence="1" type="ORF">LQV63_25580</name>
</gene>
<dbReference type="PANTHER" id="PTHR36439">
    <property type="entry name" value="BLL4334 PROTEIN"/>
    <property type="match status" value="1"/>
</dbReference>
<dbReference type="RefSeq" id="WP_233698734.1">
    <property type="nucleotide sequence ID" value="NZ_JAJNBZ010000032.1"/>
</dbReference>
<organism evidence="1 2">
    <name type="scientific">Paenibacillus profundus</name>
    <dbReference type="NCBI Taxonomy" id="1173085"/>
    <lineage>
        <taxon>Bacteria</taxon>
        <taxon>Bacillati</taxon>
        <taxon>Bacillota</taxon>
        <taxon>Bacilli</taxon>
        <taxon>Bacillales</taxon>
        <taxon>Paenibacillaceae</taxon>
        <taxon>Paenibacillus</taxon>
    </lineage>
</organism>
<proteinExistence type="predicted"/>
<accession>A0ABS8YLF4</accession>
<evidence type="ECO:0000313" key="2">
    <source>
        <dbReference type="Proteomes" id="UP001199916"/>
    </source>
</evidence>
<comment type="caution">
    <text evidence="1">The sequence shown here is derived from an EMBL/GenBank/DDBJ whole genome shotgun (WGS) entry which is preliminary data.</text>
</comment>
<name>A0ABS8YLF4_9BACL</name>
<dbReference type="PANTHER" id="PTHR36439:SF1">
    <property type="entry name" value="DUF1697 DOMAIN-CONTAINING PROTEIN"/>
    <property type="match status" value="1"/>
</dbReference>
<dbReference type="SUPFAM" id="SSF160379">
    <property type="entry name" value="SP0830-like"/>
    <property type="match status" value="1"/>
</dbReference>
<dbReference type="PIRSF" id="PIRSF008502">
    <property type="entry name" value="UCP008502"/>
    <property type="match status" value="1"/>
</dbReference>
<dbReference type="Proteomes" id="UP001199916">
    <property type="component" value="Unassembled WGS sequence"/>
</dbReference>
<dbReference type="Pfam" id="PF08002">
    <property type="entry name" value="DUF1697"/>
    <property type="match status" value="1"/>
</dbReference>